<sequence length="479" mass="51395">MKMTQPKVAVIGSLNMDIVVEARQIPQIGETLLGDRVRFIPGGKGANQAVAAARLGASTSMIGAVGADNFGEDLLAALRKEGVDVSGVKRLADTATGVASIYVADGDNSILVVPGANDQVTPADIGQHLDKLKEADIVLLQLEIPVQTVFYAARIAKSLGKKVILNPAPARELPQEIYEYIDYITPNRTELVRYAGIGAGMTDATDTTVATDTTGTTVATDVTDMSSPSSALNKSNTAHTTHTNSDFIRMAMQRLKELGAAQVVTTLGAEGSAFLDEVGEVRTVAGHVVSVVDTTGAGDCFNAALAIALVQGQSLKEAIQYASQASALAVTKFGAQAGMPTADEVRQFAKTGSSRPTTTLGEQIRVKRIYEPPAPEDGYRILVDRLWPRGMAKADAAIDEWMKGIAPSPELRKEFAHRMERYADFSANYLRELSSRPECAVLADRIRDIARERPVTLLYAAKDPVYNHANVLRRWLIDE</sequence>
<feature type="domain" description="Carbohydrate kinase PfkB" evidence="14">
    <location>
        <begin position="248"/>
        <end position="341"/>
    </location>
</feature>
<feature type="binding site" evidence="12">
    <location>
        <begin position="15"/>
        <end position="17"/>
    </location>
    <ligand>
        <name>substrate</name>
    </ligand>
</feature>
<comment type="catalytic activity">
    <reaction evidence="12">
        <text>D-ribose + ATP = D-ribose 5-phosphate + ADP + H(+)</text>
        <dbReference type="Rhea" id="RHEA:13697"/>
        <dbReference type="ChEBI" id="CHEBI:15378"/>
        <dbReference type="ChEBI" id="CHEBI:30616"/>
        <dbReference type="ChEBI" id="CHEBI:47013"/>
        <dbReference type="ChEBI" id="CHEBI:78346"/>
        <dbReference type="ChEBI" id="CHEBI:456216"/>
        <dbReference type="EC" id="2.7.1.15"/>
    </reaction>
</comment>
<evidence type="ECO:0000256" key="7">
    <source>
        <dbReference type="ARBA" id="ARBA00022777"/>
    </source>
</evidence>
<evidence type="ECO:0000256" key="5">
    <source>
        <dbReference type="ARBA" id="ARBA00022723"/>
    </source>
</evidence>
<comment type="similarity">
    <text evidence="1">Belongs to the carbohydrate kinase pfkB family.</text>
</comment>
<gene>
    <name evidence="12" type="primary">rbsK</name>
    <name evidence="15" type="ORF">SAMN02744124_00153</name>
</gene>
<dbReference type="EC" id="2.7.1.15" evidence="2 12"/>
<dbReference type="HAMAP" id="MF_01987">
    <property type="entry name" value="Ribokinase"/>
    <property type="match status" value="1"/>
</dbReference>
<dbReference type="PROSITE" id="PS00584">
    <property type="entry name" value="PFKB_KINASES_2"/>
    <property type="match status" value="1"/>
</dbReference>
<comment type="subunit">
    <text evidence="12">Homodimer.</text>
</comment>
<dbReference type="EMBL" id="FXAE01000001">
    <property type="protein sequence ID" value="SME91343.1"/>
    <property type="molecule type" value="Genomic_DNA"/>
</dbReference>
<dbReference type="InterPro" id="IPR011611">
    <property type="entry name" value="PfkB_dom"/>
</dbReference>
<evidence type="ECO:0000256" key="1">
    <source>
        <dbReference type="ARBA" id="ARBA00005380"/>
    </source>
</evidence>
<evidence type="ECO:0000256" key="12">
    <source>
        <dbReference type="HAMAP-Rule" id="MF_01987"/>
    </source>
</evidence>
<name>A0ABY1LRR9_9BACL</name>
<feature type="binding site" evidence="12">
    <location>
        <begin position="266"/>
        <end position="271"/>
    </location>
    <ligand>
        <name>ATP</name>
        <dbReference type="ChEBI" id="CHEBI:30616"/>
    </ligand>
</feature>
<evidence type="ECO:0000313" key="15">
    <source>
        <dbReference type="EMBL" id="SME91343.1"/>
    </source>
</evidence>
<comment type="cofactor">
    <cofactor evidence="12">
        <name>Mg(2+)</name>
        <dbReference type="ChEBI" id="CHEBI:18420"/>
    </cofactor>
    <text evidence="12">Requires a divalent cation, most likely magnesium in vivo, as an electrophilic catalyst to aid phosphoryl group transfer. It is the chelate of the metal and the nucleotide that is the actual substrate.</text>
</comment>
<keyword evidence="10 12" id="KW-0630">Potassium</keyword>
<organism evidence="15 16">
    <name type="scientific">Paenibacillus barengoltzii J12</name>
    <dbReference type="NCBI Taxonomy" id="935846"/>
    <lineage>
        <taxon>Bacteria</taxon>
        <taxon>Bacillati</taxon>
        <taxon>Bacillota</taxon>
        <taxon>Bacilli</taxon>
        <taxon>Bacillales</taxon>
        <taxon>Paenibacillaceae</taxon>
        <taxon>Paenibacillus</taxon>
    </lineage>
</organism>
<dbReference type="Pfam" id="PF00294">
    <property type="entry name" value="PfkB"/>
    <property type="match status" value="2"/>
</dbReference>
<protein>
    <recommendedName>
        <fullName evidence="3 12">Ribokinase</fullName>
        <shortName evidence="12">RK</shortName>
        <ecNumber evidence="2 12">2.7.1.15</ecNumber>
    </recommendedName>
</protein>
<keyword evidence="11 12" id="KW-0119">Carbohydrate metabolism</keyword>
<feature type="region of interest" description="Disordered" evidence="13">
    <location>
        <begin position="219"/>
        <end position="240"/>
    </location>
</feature>
<feature type="binding site" evidence="12">
    <location>
        <position position="329"/>
    </location>
    <ligand>
        <name>K(+)</name>
        <dbReference type="ChEBI" id="CHEBI:29103"/>
    </ligand>
</feature>
<dbReference type="PANTHER" id="PTHR10584">
    <property type="entry name" value="SUGAR KINASE"/>
    <property type="match status" value="1"/>
</dbReference>
<keyword evidence="5 12" id="KW-0479">Metal-binding</keyword>
<proteinExistence type="inferred from homology"/>
<comment type="similarity">
    <text evidence="12">Belongs to the carbohydrate kinase PfkB family. Ribokinase subfamily.</text>
</comment>
<feature type="domain" description="Carbohydrate kinase PfkB" evidence="14">
    <location>
        <begin position="6"/>
        <end position="199"/>
    </location>
</feature>
<accession>A0ABY1LRR9</accession>
<dbReference type="PRINTS" id="PR00990">
    <property type="entry name" value="RIBOKINASE"/>
</dbReference>
<comment type="subcellular location">
    <subcellularLocation>
        <location evidence="12">Cytoplasm</location>
    </subcellularLocation>
</comment>
<keyword evidence="9 12" id="KW-0460">Magnesium</keyword>
<feature type="binding site" evidence="12">
    <location>
        <position position="332"/>
    </location>
    <ligand>
        <name>K(+)</name>
        <dbReference type="ChEBI" id="CHEBI:29103"/>
    </ligand>
</feature>
<feature type="binding site" evidence="12">
    <location>
        <position position="295"/>
    </location>
    <ligand>
        <name>K(+)</name>
        <dbReference type="ChEBI" id="CHEBI:29103"/>
    </ligand>
</feature>
<keyword evidence="4 12" id="KW-0808">Transferase</keyword>
<evidence type="ECO:0000256" key="8">
    <source>
        <dbReference type="ARBA" id="ARBA00022840"/>
    </source>
</evidence>
<feature type="binding site" evidence="12">
    <location>
        <position position="293"/>
    </location>
    <ligand>
        <name>K(+)</name>
        <dbReference type="ChEBI" id="CHEBI:29103"/>
    </ligand>
</feature>
<evidence type="ECO:0000256" key="6">
    <source>
        <dbReference type="ARBA" id="ARBA00022741"/>
    </source>
</evidence>
<evidence type="ECO:0000256" key="9">
    <source>
        <dbReference type="ARBA" id="ARBA00022842"/>
    </source>
</evidence>
<dbReference type="CDD" id="cd01174">
    <property type="entry name" value="ribokinase"/>
    <property type="match status" value="1"/>
</dbReference>
<dbReference type="InterPro" id="IPR002173">
    <property type="entry name" value="Carboh/pur_kinase_PfkB_CS"/>
</dbReference>
<feature type="binding site" evidence="12">
    <location>
        <begin position="43"/>
        <end position="47"/>
    </location>
    <ligand>
        <name>substrate</name>
    </ligand>
</feature>
<feature type="active site" description="Proton acceptor" evidence="12">
    <location>
        <position position="299"/>
    </location>
</feature>
<feature type="compositionally biased region" description="Polar residues" evidence="13">
    <location>
        <begin position="225"/>
        <end position="240"/>
    </location>
</feature>
<keyword evidence="7 12" id="KW-0418">Kinase</keyword>
<evidence type="ECO:0000256" key="13">
    <source>
        <dbReference type="SAM" id="MobiDB-lite"/>
    </source>
</evidence>
<feature type="binding site" evidence="12">
    <location>
        <begin position="298"/>
        <end position="299"/>
    </location>
    <ligand>
        <name>ATP</name>
        <dbReference type="ChEBI" id="CHEBI:30616"/>
    </ligand>
</feature>
<dbReference type="PANTHER" id="PTHR10584:SF166">
    <property type="entry name" value="RIBOKINASE"/>
    <property type="match status" value="1"/>
</dbReference>
<evidence type="ECO:0000259" key="14">
    <source>
        <dbReference type="Pfam" id="PF00294"/>
    </source>
</evidence>
<dbReference type="InterPro" id="IPR052552">
    <property type="entry name" value="YeaO-like"/>
</dbReference>
<keyword evidence="8 12" id="KW-0067">ATP-binding</keyword>
<feature type="binding site" evidence="12">
    <location>
        <position position="187"/>
    </location>
    <ligand>
        <name>ATP</name>
        <dbReference type="ChEBI" id="CHEBI:30616"/>
    </ligand>
</feature>
<dbReference type="InterPro" id="IPR029056">
    <property type="entry name" value="Ribokinase-like"/>
</dbReference>
<evidence type="ECO:0000313" key="16">
    <source>
        <dbReference type="Proteomes" id="UP000192939"/>
    </source>
</evidence>
<reference evidence="15 16" key="1">
    <citation type="submission" date="2017-04" db="EMBL/GenBank/DDBJ databases">
        <authorList>
            <person name="Varghese N."/>
            <person name="Submissions S."/>
        </authorList>
    </citation>
    <scope>NUCLEOTIDE SEQUENCE [LARGE SCALE GENOMIC DNA]</scope>
    <source>
        <strain evidence="15 16">J12</strain>
    </source>
</reference>
<dbReference type="Pfam" id="PF22752">
    <property type="entry name" value="DUF488-N3i"/>
    <property type="match status" value="1"/>
</dbReference>
<feature type="binding site" evidence="12">
    <location>
        <position position="334"/>
    </location>
    <ligand>
        <name>K(+)</name>
        <dbReference type="ChEBI" id="CHEBI:29103"/>
    </ligand>
</feature>
<keyword evidence="12" id="KW-0963">Cytoplasm</keyword>
<evidence type="ECO:0000256" key="2">
    <source>
        <dbReference type="ARBA" id="ARBA00012035"/>
    </source>
</evidence>
<dbReference type="Gene3D" id="3.40.1190.20">
    <property type="match status" value="1"/>
</dbReference>
<feature type="binding site" evidence="12">
    <location>
        <position position="143"/>
    </location>
    <ligand>
        <name>substrate</name>
    </ligand>
</feature>
<dbReference type="InterPro" id="IPR011877">
    <property type="entry name" value="Ribokinase"/>
</dbReference>
<comment type="pathway">
    <text evidence="12">Carbohydrate metabolism; D-ribose degradation; D-ribose 5-phosphate from beta-D-ribopyranose: step 2/2.</text>
</comment>
<comment type="caution">
    <text evidence="12">Lacks conserved residue(s) required for the propagation of feature annotation.</text>
</comment>
<evidence type="ECO:0000256" key="4">
    <source>
        <dbReference type="ARBA" id="ARBA00022679"/>
    </source>
</evidence>
<keyword evidence="6 12" id="KW-0547">Nucleotide-binding</keyword>
<dbReference type="InterPro" id="IPR002139">
    <property type="entry name" value="Ribo/fructo_kinase"/>
</dbReference>
<dbReference type="RefSeq" id="WP_368017488.1">
    <property type="nucleotide sequence ID" value="NZ_FXAE01000001.1"/>
</dbReference>
<keyword evidence="16" id="KW-1185">Reference proteome</keyword>
<comment type="activity regulation">
    <text evidence="12">Activated by a monovalent cation that binds near, but not in, the active site. The most likely occupant of the site in vivo is potassium. Ion binding induces a conformational change that may alter substrate affinity.</text>
</comment>
<comment type="function">
    <text evidence="12">Catalyzes the phosphorylation of ribose at O-5 in a reaction requiring ATP and magnesium. The resulting D-ribose-5-phosphate can then be used either for sythesis of nucleotides, histidine, and tryptophan, or as a component of the pentose phosphate pathway.</text>
</comment>
<feature type="binding site" evidence="12">
    <location>
        <position position="299"/>
    </location>
    <ligand>
        <name>substrate</name>
    </ligand>
</feature>
<evidence type="ECO:0000256" key="11">
    <source>
        <dbReference type="ARBA" id="ARBA00023277"/>
    </source>
</evidence>
<evidence type="ECO:0000256" key="3">
    <source>
        <dbReference type="ARBA" id="ARBA00016943"/>
    </source>
</evidence>
<comment type="caution">
    <text evidence="15">The sequence shown here is derived from an EMBL/GenBank/DDBJ whole genome shotgun (WGS) entry which is preliminary data.</text>
</comment>
<dbReference type="Proteomes" id="UP000192939">
    <property type="component" value="Unassembled WGS sequence"/>
</dbReference>
<evidence type="ECO:0000256" key="10">
    <source>
        <dbReference type="ARBA" id="ARBA00022958"/>
    </source>
</evidence>
<dbReference type="SUPFAM" id="SSF53613">
    <property type="entry name" value="Ribokinase-like"/>
    <property type="match status" value="1"/>
</dbReference>